<protein>
    <submittedName>
        <fullName evidence="2">Uncharacterized protein</fullName>
    </submittedName>
</protein>
<proteinExistence type="predicted"/>
<gene>
    <name evidence="2" type="ORF">ELS19_14615</name>
</gene>
<keyword evidence="1" id="KW-0812">Transmembrane</keyword>
<dbReference type="EMBL" id="RZHH01000002">
    <property type="protein sequence ID" value="RYJ15056.1"/>
    <property type="molecule type" value="Genomic_DNA"/>
</dbReference>
<dbReference type="AlphaFoldDB" id="A0A482TF97"/>
<evidence type="ECO:0000313" key="2">
    <source>
        <dbReference type="EMBL" id="RYJ15056.1"/>
    </source>
</evidence>
<sequence length="67" mass="7033">MNTIQDGSRARLLRVIGGLALVVQSIVFESTFGIVTDPGVSGILRDVLSGGLLLVASVCLLVGVYFR</sequence>
<feature type="transmembrane region" description="Helical" evidence="1">
    <location>
        <begin position="47"/>
        <end position="66"/>
    </location>
</feature>
<name>A0A482TF97_9EURY</name>
<organism evidence="2 3">
    <name type="scientific">Halogeometricum borinquense</name>
    <dbReference type="NCBI Taxonomy" id="60847"/>
    <lineage>
        <taxon>Archaea</taxon>
        <taxon>Methanobacteriati</taxon>
        <taxon>Methanobacteriota</taxon>
        <taxon>Stenosarchaea group</taxon>
        <taxon>Halobacteria</taxon>
        <taxon>Halobacteriales</taxon>
        <taxon>Haloferacaceae</taxon>
        <taxon>Halogeometricum</taxon>
    </lineage>
</organism>
<comment type="caution">
    <text evidence="2">The sequence shown here is derived from an EMBL/GenBank/DDBJ whole genome shotgun (WGS) entry which is preliminary data.</text>
</comment>
<keyword evidence="1" id="KW-1133">Transmembrane helix</keyword>
<accession>A0A482TF97</accession>
<dbReference type="Proteomes" id="UP000294028">
    <property type="component" value="Unassembled WGS sequence"/>
</dbReference>
<reference evidence="2 3" key="1">
    <citation type="submission" date="2018-12" db="EMBL/GenBank/DDBJ databases">
        <title>Genome analysis provides insights into bioremediation potentialities of Halogeometricum borinquense strain N11.</title>
        <authorList>
            <person name="Najjari A."/>
            <person name="Youssef N."/>
            <person name="Fhoula I."/>
            <person name="Ben Dhia O."/>
            <person name="Mahjoubi M."/>
            <person name="Ouzari H.I."/>
            <person name="Cherif A."/>
        </authorList>
    </citation>
    <scope>NUCLEOTIDE SEQUENCE [LARGE SCALE GENOMIC DNA]</scope>
    <source>
        <strain evidence="2 3">N11</strain>
    </source>
</reference>
<keyword evidence="1" id="KW-0472">Membrane</keyword>
<evidence type="ECO:0000256" key="1">
    <source>
        <dbReference type="SAM" id="Phobius"/>
    </source>
</evidence>
<dbReference type="OMA" id="CFFSGIY"/>
<feature type="transmembrane region" description="Helical" evidence="1">
    <location>
        <begin position="12"/>
        <end position="35"/>
    </location>
</feature>
<evidence type="ECO:0000313" key="3">
    <source>
        <dbReference type="Proteomes" id="UP000294028"/>
    </source>
</evidence>